<dbReference type="Gene3D" id="3.40.50.12500">
    <property type="match status" value="1"/>
</dbReference>
<dbReference type="PANTHER" id="PTHR28047">
    <property type="entry name" value="PROTEIN DCG1"/>
    <property type="match status" value="1"/>
</dbReference>
<evidence type="ECO:0000313" key="2">
    <source>
        <dbReference type="EMBL" id="SMG59095.1"/>
    </source>
</evidence>
<organism evidence="2 3">
    <name type="scientific">Paraburkholderia susongensis</name>
    <dbReference type="NCBI Taxonomy" id="1515439"/>
    <lineage>
        <taxon>Bacteria</taxon>
        <taxon>Pseudomonadati</taxon>
        <taxon>Pseudomonadota</taxon>
        <taxon>Betaproteobacteria</taxon>
        <taxon>Burkholderiales</taxon>
        <taxon>Burkholderiaceae</taxon>
        <taxon>Paraburkholderia</taxon>
    </lineage>
</organism>
<dbReference type="InterPro" id="IPR015942">
    <property type="entry name" value="Asp/Glu/hydantoin_racemase"/>
</dbReference>
<dbReference type="AlphaFoldDB" id="A0A1X7LYZ6"/>
<evidence type="ECO:0000313" key="3">
    <source>
        <dbReference type="Proteomes" id="UP000193228"/>
    </source>
</evidence>
<evidence type="ECO:0000256" key="1">
    <source>
        <dbReference type="ARBA" id="ARBA00038414"/>
    </source>
</evidence>
<dbReference type="OrthoDB" id="9791723at2"/>
<dbReference type="PANTHER" id="PTHR28047:SF5">
    <property type="entry name" value="PROTEIN DCG1"/>
    <property type="match status" value="1"/>
</dbReference>
<name>A0A1X7LYZ6_9BURK</name>
<dbReference type="RefSeq" id="WP_085488704.1">
    <property type="nucleotide sequence ID" value="NZ_FXAT01000012.1"/>
</dbReference>
<sequence length="225" mass="23551">MSKHIYVINPNSLIAVTAAIDQALAPLRFADGPQIHCVTLADGPAGIQTQRDVDAVVTPLCTQIARSERDAEERGGTAAAFVIACFSDPGLYSARESTDRPVLGIAECGVLTAMTLGQKFGVVSILQASIGRHWRYFASMGVTGRLAGDIAIGLSVAELADQQRTFARLCAVGEELRDRQGADVLVLGCAGMAAYRAALAEHLGMPVVDPTQAAVAMAMGQAALR</sequence>
<gene>
    <name evidence="2" type="ORF">SAMN06265784_112112</name>
</gene>
<proteinExistence type="inferred from homology"/>
<protein>
    <submittedName>
        <fullName evidence="2">Asp/Glu/hydantoin racemase</fullName>
    </submittedName>
</protein>
<dbReference type="Proteomes" id="UP000193228">
    <property type="component" value="Unassembled WGS sequence"/>
</dbReference>
<keyword evidence="3" id="KW-1185">Reference proteome</keyword>
<dbReference type="InterPro" id="IPR052186">
    <property type="entry name" value="Hydantoin_racemase-like"/>
</dbReference>
<dbReference type="GO" id="GO:0047661">
    <property type="term" value="F:amino-acid racemase activity"/>
    <property type="evidence" value="ECO:0007669"/>
    <property type="project" value="InterPro"/>
</dbReference>
<accession>A0A1X7LYZ6</accession>
<dbReference type="Pfam" id="PF01177">
    <property type="entry name" value="Asp_Glu_race"/>
    <property type="match status" value="1"/>
</dbReference>
<reference evidence="3" key="1">
    <citation type="submission" date="2017-04" db="EMBL/GenBank/DDBJ databases">
        <authorList>
            <person name="Varghese N."/>
            <person name="Submissions S."/>
        </authorList>
    </citation>
    <scope>NUCLEOTIDE SEQUENCE [LARGE SCALE GENOMIC DNA]</scope>
    <source>
        <strain evidence="3">LMG 29540</strain>
    </source>
</reference>
<dbReference type="STRING" id="1515439.SAMN06265784_112112"/>
<dbReference type="InterPro" id="IPR053714">
    <property type="entry name" value="Iso_Racemase_Enz_sf"/>
</dbReference>
<comment type="similarity">
    <text evidence="1">Belongs to the HyuE racemase family.</text>
</comment>
<dbReference type="EMBL" id="FXAT01000012">
    <property type="protein sequence ID" value="SMG59095.1"/>
    <property type="molecule type" value="Genomic_DNA"/>
</dbReference>